<reference evidence="12 13" key="1">
    <citation type="submission" date="2017-08" db="EMBL/GenBank/DDBJ databases">
        <title>Halovibrio sewagensis sp. nov., isolated from wastewater of high salinity.</title>
        <authorList>
            <person name="Dong X."/>
            <person name="Zhang G."/>
        </authorList>
    </citation>
    <scope>NUCLEOTIDE SEQUENCE [LARGE SCALE GENOMIC DNA]</scope>
    <source>
        <strain evidence="12 13">YL5-2</strain>
    </source>
</reference>
<dbReference type="PANTHER" id="PTHR43840">
    <property type="entry name" value="MITOCHONDRIAL METAL TRANSPORTER 1-RELATED"/>
    <property type="match status" value="1"/>
</dbReference>
<dbReference type="OrthoDB" id="9806522at2"/>
<dbReference type="AlphaFoldDB" id="A0A2A2F5B9"/>
<dbReference type="GO" id="GO:0016020">
    <property type="term" value="C:membrane"/>
    <property type="evidence" value="ECO:0007669"/>
    <property type="project" value="UniProtKB-SubCell"/>
</dbReference>
<keyword evidence="6" id="KW-0862">Zinc</keyword>
<comment type="caution">
    <text evidence="12">The sequence shown here is derived from an EMBL/GenBank/DDBJ whole genome shotgun (WGS) entry which is preliminary data.</text>
</comment>
<feature type="domain" description="Cation efflux protein transmembrane" evidence="10">
    <location>
        <begin position="25"/>
        <end position="217"/>
    </location>
</feature>
<dbReference type="GO" id="GO:0008324">
    <property type="term" value="F:monoatomic cation transmembrane transporter activity"/>
    <property type="evidence" value="ECO:0007669"/>
    <property type="project" value="InterPro"/>
</dbReference>
<evidence type="ECO:0000313" key="12">
    <source>
        <dbReference type="EMBL" id="PAU80636.1"/>
    </source>
</evidence>
<evidence type="ECO:0000256" key="4">
    <source>
        <dbReference type="ARBA" id="ARBA00022496"/>
    </source>
</evidence>
<sequence length="401" mass="44314">MNASEDTALDHAPESELQSARRVTLVGLVLDALLGVVKVIIGFFYNSYALIADGVHSFSDVASDIMVLVLFRISREEPDEDHPYGHERFETLGAVILGSALIALAGVLAWEAVQRVMHVDLGVPGWPVLVVAAAAVLGKEWIYHYTLRVGKAIRSDLLVANAWHSRTDAFSSIVVMLGASGAMLGYPWLDAVAACGIAVIVARVGWHLAWDNVKELVDTAMPVDKQRHLREVAEATEGVRSVNAIKSRRMGSDFLLDIHLQVDPEVSVSEGHEIGVRAEHRLLEAVPDVREVTFHIDAEDEAVQQNVHAAILPSRSAVANQLEERWGDLINFHNTCPPRLHYLSDEVSVELYLESRTAVNEASRNQQCLTCQLKSRTSDLPWIGDIRIWYADEFRTGPNQN</sequence>
<dbReference type="FunFam" id="1.20.1510.10:FF:000006">
    <property type="entry name" value="Divalent cation efflux transporter"/>
    <property type="match status" value="1"/>
</dbReference>
<dbReference type="Pfam" id="PF16916">
    <property type="entry name" value="ZT_dimer"/>
    <property type="match status" value="1"/>
</dbReference>
<dbReference type="SUPFAM" id="SSF161111">
    <property type="entry name" value="Cation efflux protein transmembrane domain-like"/>
    <property type="match status" value="1"/>
</dbReference>
<keyword evidence="6" id="KW-0864">Zinc transport</keyword>
<evidence type="ECO:0000256" key="7">
    <source>
        <dbReference type="ARBA" id="ARBA00022989"/>
    </source>
</evidence>
<accession>A0A2A2F5B9</accession>
<keyword evidence="8 9" id="KW-0472">Membrane</keyword>
<protein>
    <submittedName>
        <fullName evidence="12">Cation-efflux pump</fullName>
    </submittedName>
</protein>
<dbReference type="GO" id="GO:0006829">
    <property type="term" value="P:zinc ion transport"/>
    <property type="evidence" value="ECO:0007669"/>
    <property type="project" value="UniProtKB-KW"/>
</dbReference>
<dbReference type="Proteomes" id="UP000218896">
    <property type="component" value="Unassembled WGS sequence"/>
</dbReference>
<dbReference type="InterPro" id="IPR058533">
    <property type="entry name" value="Cation_efflux_TM"/>
</dbReference>
<evidence type="ECO:0000313" key="13">
    <source>
        <dbReference type="Proteomes" id="UP000218896"/>
    </source>
</evidence>
<comment type="subcellular location">
    <subcellularLocation>
        <location evidence="1">Membrane</location>
        <topology evidence="1">Multi-pass membrane protein</topology>
    </subcellularLocation>
</comment>
<dbReference type="GO" id="GO:0006826">
    <property type="term" value="P:iron ion transport"/>
    <property type="evidence" value="ECO:0007669"/>
    <property type="project" value="UniProtKB-KW"/>
</dbReference>
<keyword evidence="5 9" id="KW-0812">Transmembrane</keyword>
<dbReference type="InterPro" id="IPR027470">
    <property type="entry name" value="Cation_efflux_CTD"/>
</dbReference>
<name>A0A2A2F5B9_9GAMM</name>
<feature type="transmembrane region" description="Helical" evidence="9">
    <location>
        <begin position="23"/>
        <end position="45"/>
    </location>
</feature>
<dbReference type="EMBL" id="NSKD01000003">
    <property type="protein sequence ID" value="PAU80636.1"/>
    <property type="molecule type" value="Genomic_DNA"/>
</dbReference>
<keyword evidence="4" id="KW-0408">Iron</keyword>
<dbReference type="InterPro" id="IPR036837">
    <property type="entry name" value="Cation_efflux_CTD_sf"/>
</dbReference>
<evidence type="ECO:0000256" key="1">
    <source>
        <dbReference type="ARBA" id="ARBA00004141"/>
    </source>
</evidence>
<proteinExistence type="inferred from homology"/>
<dbReference type="InterPro" id="IPR050291">
    <property type="entry name" value="CDF_Transporter"/>
</dbReference>
<comment type="similarity">
    <text evidence="2">Belongs to the cation diffusion facilitator (CDF) transporter (TC 2.A.4) family. FieF subfamily.</text>
</comment>
<feature type="transmembrane region" description="Helical" evidence="9">
    <location>
        <begin position="92"/>
        <end position="113"/>
    </location>
</feature>
<evidence type="ECO:0000256" key="6">
    <source>
        <dbReference type="ARBA" id="ARBA00022906"/>
    </source>
</evidence>
<keyword evidence="4" id="KW-0410">Iron transport</keyword>
<evidence type="ECO:0000256" key="9">
    <source>
        <dbReference type="SAM" id="Phobius"/>
    </source>
</evidence>
<evidence type="ECO:0000256" key="8">
    <source>
        <dbReference type="ARBA" id="ARBA00023136"/>
    </source>
</evidence>
<evidence type="ECO:0000256" key="5">
    <source>
        <dbReference type="ARBA" id="ARBA00022692"/>
    </source>
</evidence>
<dbReference type="Gene3D" id="3.30.70.1350">
    <property type="entry name" value="Cation efflux protein, cytoplasmic domain"/>
    <property type="match status" value="1"/>
</dbReference>
<gene>
    <name evidence="12" type="ORF">CK501_09450</name>
</gene>
<evidence type="ECO:0000256" key="2">
    <source>
        <dbReference type="ARBA" id="ARBA00010212"/>
    </source>
</evidence>
<dbReference type="InterPro" id="IPR027469">
    <property type="entry name" value="Cation_efflux_TMD_sf"/>
</dbReference>
<evidence type="ECO:0000256" key="3">
    <source>
        <dbReference type="ARBA" id="ARBA00022448"/>
    </source>
</evidence>
<evidence type="ECO:0000259" key="10">
    <source>
        <dbReference type="Pfam" id="PF01545"/>
    </source>
</evidence>
<organism evidence="12 13">
    <name type="scientific">Halovibrio salipaludis</name>
    <dbReference type="NCBI Taxonomy" id="2032626"/>
    <lineage>
        <taxon>Bacteria</taxon>
        <taxon>Pseudomonadati</taxon>
        <taxon>Pseudomonadota</taxon>
        <taxon>Gammaproteobacteria</taxon>
        <taxon>Oceanospirillales</taxon>
        <taxon>Halomonadaceae</taxon>
        <taxon>Halovibrio</taxon>
    </lineage>
</organism>
<dbReference type="Pfam" id="PF01545">
    <property type="entry name" value="Cation_efflux"/>
    <property type="match status" value="1"/>
</dbReference>
<keyword evidence="3" id="KW-0813">Transport</keyword>
<keyword evidence="6" id="KW-0406">Ion transport</keyword>
<keyword evidence="7 9" id="KW-1133">Transmembrane helix</keyword>
<dbReference type="SUPFAM" id="SSF160240">
    <property type="entry name" value="Cation efflux protein cytoplasmic domain-like"/>
    <property type="match status" value="1"/>
</dbReference>
<dbReference type="RefSeq" id="WP_095617470.1">
    <property type="nucleotide sequence ID" value="NZ_NSKD01000003.1"/>
</dbReference>
<dbReference type="InterPro" id="IPR002524">
    <property type="entry name" value="Cation_efflux"/>
</dbReference>
<dbReference type="NCBIfam" id="TIGR01297">
    <property type="entry name" value="CDF"/>
    <property type="match status" value="1"/>
</dbReference>
<keyword evidence="13" id="KW-1185">Reference proteome</keyword>
<dbReference type="Gene3D" id="1.20.1510.10">
    <property type="entry name" value="Cation efflux protein transmembrane domain"/>
    <property type="match status" value="1"/>
</dbReference>
<feature type="domain" description="Cation efflux protein cytoplasmic" evidence="11">
    <location>
        <begin position="224"/>
        <end position="298"/>
    </location>
</feature>
<feature type="transmembrane region" description="Helical" evidence="9">
    <location>
        <begin position="125"/>
        <end position="147"/>
    </location>
</feature>
<dbReference type="PANTHER" id="PTHR43840:SF15">
    <property type="entry name" value="MITOCHONDRIAL METAL TRANSPORTER 1-RELATED"/>
    <property type="match status" value="1"/>
</dbReference>
<evidence type="ECO:0000259" key="11">
    <source>
        <dbReference type="Pfam" id="PF16916"/>
    </source>
</evidence>